<protein>
    <recommendedName>
        <fullName evidence="3">CCHC-type domain-containing protein</fullName>
    </recommendedName>
</protein>
<dbReference type="InterPro" id="IPR036875">
    <property type="entry name" value="Znf_CCHC_sf"/>
</dbReference>
<dbReference type="SUPFAM" id="SSF57756">
    <property type="entry name" value="Retrovirus zinc finger-like domains"/>
    <property type="match status" value="1"/>
</dbReference>
<dbReference type="InterPro" id="IPR001878">
    <property type="entry name" value="Znf_CCHC"/>
</dbReference>
<feature type="region of interest" description="Disordered" evidence="2">
    <location>
        <begin position="185"/>
        <end position="235"/>
    </location>
</feature>
<accession>A0AAN9T605</accession>
<keyword evidence="1" id="KW-0862">Zinc</keyword>
<dbReference type="EMBL" id="JBBCAQ010000043">
    <property type="protein sequence ID" value="KAK7570772.1"/>
    <property type="molecule type" value="Genomic_DNA"/>
</dbReference>
<name>A0AAN9T605_9HEMI</name>
<gene>
    <name evidence="4" type="ORF">V9T40_010139</name>
</gene>
<evidence type="ECO:0000256" key="1">
    <source>
        <dbReference type="PROSITE-ProRule" id="PRU00047"/>
    </source>
</evidence>
<keyword evidence="1" id="KW-0863">Zinc-finger</keyword>
<dbReference type="GO" id="GO:0003676">
    <property type="term" value="F:nucleic acid binding"/>
    <property type="evidence" value="ECO:0007669"/>
    <property type="project" value="InterPro"/>
</dbReference>
<dbReference type="Pfam" id="PF00098">
    <property type="entry name" value="zf-CCHC"/>
    <property type="match status" value="1"/>
</dbReference>
<keyword evidence="5" id="KW-1185">Reference proteome</keyword>
<feature type="region of interest" description="Disordered" evidence="2">
    <location>
        <begin position="252"/>
        <end position="275"/>
    </location>
</feature>
<organism evidence="4 5">
    <name type="scientific">Parthenolecanium corni</name>
    <dbReference type="NCBI Taxonomy" id="536013"/>
    <lineage>
        <taxon>Eukaryota</taxon>
        <taxon>Metazoa</taxon>
        <taxon>Ecdysozoa</taxon>
        <taxon>Arthropoda</taxon>
        <taxon>Hexapoda</taxon>
        <taxon>Insecta</taxon>
        <taxon>Pterygota</taxon>
        <taxon>Neoptera</taxon>
        <taxon>Paraneoptera</taxon>
        <taxon>Hemiptera</taxon>
        <taxon>Sternorrhyncha</taxon>
        <taxon>Coccoidea</taxon>
        <taxon>Coccidae</taxon>
        <taxon>Parthenolecanium</taxon>
    </lineage>
</organism>
<feature type="domain" description="CCHC-type" evidence="3">
    <location>
        <begin position="240"/>
        <end position="255"/>
    </location>
</feature>
<proteinExistence type="predicted"/>
<comment type="caution">
    <text evidence="4">The sequence shown here is derived from an EMBL/GenBank/DDBJ whole genome shotgun (WGS) entry which is preliminary data.</text>
</comment>
<dbReference type="PROSITE" id="PS50158">
    <property type="entry name" value="ZF_CCHC"/>
    <property type="match status" value="1"/>
</dbReference>
<keyword evidence="1" id="KW-0479">Metal-binding</keyword>
<evidence type="ECO:0000259" key="3">
    <source>
        <dbReference type="PROSITE" id="PS50158"/>
    </source>
</evidence>
<dbReference type="Gene3D" id="4.10.60.10">
    <property type="entry name" value="Zinc finger, CCHC-type"/>
    <property type="match status" value="1"/>
</dbReference>
<evidence type="ECO:0000256" key="2">
    <source>
        <dbReference type="SAM" id="MobiDB-lite"/>
    </source>
</evidence>
<evidence type="ECO:0000313" key="4">
    <source>
        <dbReference type="EMBL" id="KAK7570772.1"/>
    </source>
</evidence>
<feature type="compositionally biased region" description="Basic and acidic residues" evidence="2">
    <location>
        <begin position="197"/>
        <end position="228"/>
    </location>
</feature>
<sequence>MSGNSWDSQNPPVIQKPGITQMCESRDKPLHNTTTDMLSELAEKFHTMKKLQSMIKDFFSLDQTCCMEFLERILEELKTSQNVQASASSSSVAFEAAENQNYIRTENKNASTIGSSHEYIEKVLPSTTRNMKLINENQLSVDEDLHEKMWSLANSISDSVTRALMPDEPPKEIQTNRRHYVANCPENKKAGNFSEDEFNRVQKSGYDKKYESEGKKYKSPKSEKDFSPPRKKSSLPGRICYVCRLPGHLASMCPEDEKRLKPPRVSRSPLHGADT</sequence>
<dbReference type="Proteomes" id="UP001367676">
    <property type="component" value="Unassembled WGS sequence"/>
</dbReference>
<reference evidence="4 5" key="1">
    <citation type="submission" date="2024-03" db="EMBL/GenBank/DDBJ databases">
        <title>Adaptation during the transition from Ophiocordyceps entomopathogen to insect associate is accompanied by gene loss and intensified selection.</title>
        <authorList>
            <person name="Ward C.M."/>
            <person name="Onetto C.A."/>
            <person name="Borneman A.R."/>
        </authorList>
    </citation>
    <scope>NUCLEOTIDE SEQUENCE [LARGE SCALE GENOMIC DNA]</scope>
    <source>
        <strain evidence="4">AWRI1</strain>
        <tissue evidence="4">Single Adult Female</tissue>
    </source>
</reference>
<evidence type="ECO:0000313" key="5">
    <source>
        <dbReference type="Proteomes" id="UP001367676"/>
    </source>
</evidence>
<dbReference type="GO" id="GO:0008270">
    <property type="term" value="F:zinc ion binding"/>
    <property type="evidence" value="ECO:0007669"/>
    <property type="project" value="UniProtKB-KW"/>
</dbReference>
<dbReference type="AlphaFoldDB" id="A0AAN9T605"/>